<evidence type="ECO:0000256" key="7">
    <source>
        <dbReference type="ARBA" id="ARBA00023065"/>
    </source>
</evidence>
<reference evidence="12" key="1">
    <citation type="journal article" date="2022" name="Toxins">
        <title>Genomic Analysis of Sphingopyxis sp. USTB-05 for Biodegrading Cyanobacterial Hepatotoxins.</title>
        <authorList>
            <person name="Liu C."/>
            <person name="Xu Q."/>
            <person name="Zhao Z."/>
            <person name="Zhang H."/>
            <person name="Liu X."/>
            <person name="Yin C."/>
            <person name="Liu Y."/>
            <person name="Yan H."/>
        </authorList>
    </citation>
    <scope>NUCLEOTIDE SEQUENCE</scope>
    <source>
        <strain evidence="12">NBD5</strain>
    </source>
</reference>
<evidence type="ECO:0000256" key="9">
    <source>
        <dbReference type="ARBA" id="ARBA00023201"/>
    </source>
</evidence>
<evidence type="ECO:0000256" key="4">
    <source>
        <dbReference type="ARBA" id="ARBA00022692"/>
    </source>
</evidence>
<keyword evidence="5 10" id="KW-1133">Transmembrane helix</keyword>
<dbReference type="PANTHER" id="PTHR10110:SF86">
    <property type="entry name" value="SODIUM_HYDROGEN EXCHANGER 7"/>
    <property type="match status" value="1"/>
</dbReference>
<gene>
    <name evidence="12" type="ORF">LHA26_06280</name>
</gene>
<proteinExistence type="inferred from homology"/>
<feature type="domain" description="Cation/H+ exchanger transmembrane" evidence="11">
    <location>
        <begin position="15"/>
        <end position="418"/>
    </location>
</feature>
<keyword evidence="8 10" id="KW-0472">Membrane</keyword>
<dbReference type="InterPro" id="IPR004705">
    <property type="entry name" value="Cation/H_exchanger_CPA1_bac"/>
</dbReference>
<keyword evidence="7 10" id="KW-0406">Ion transport</keyword>
<dbReference type="PANTHER" id="PTHR10110">
    <property type="entry name" value="SODIUM/HYDROGEN EXCHANGER"/>
    <property type="match status" value="1"/>
</dbReference>
<keyword evidence="4 10" id="KW-0812">Transmembrane</keyword>
<dbReference type="Pfam" id="PF00999">
    <property type="entry name" value="Na_H_Exchanger"/>
    <property type="match status" value="1"/>
</dbReference>
<dbReference type="RefSeq" id="WP_252167871.1">
    <property type="nucleotide sequence ID" value="NZ_CP084930.1"/>
</dbReference>
<comment type="subcellular location">
    <subcellularLocation>
        <location evidence="10">Cell inner membrane</location>
        <topology evidence="10">Multi-pass membrane protein</topology>
    </subcellularLocation>
    <subcellularLocation>
        <location evidence="1">Cell membrane</location>
        <topology evidence="1">Multi-pass membrane protein</topology>
    </subcellularLocation>
</comment>
<organism evidence="12 13">
    <name type="scientific">Sphingomonas morindae</name>
    <dbReference type="NCBI Taxonomy" id="1541170"/>
    <lineage>
        <taxon>Bacteria</taxon>
        <taxon>Pseudomonadati</taxon>
        <taxon>Pseudomonadota</taxon>
        <taxon>Alphaproteobacteria</taxon>
        <taxon>Sphingomonadales</taxon>
        <taxon>Sphingomonadaceae</taxon>
        <taxon>Sphingomonas</taxon>
    </lineage>
</organism>
<feature type="transmembrane region" description="Helical" evidence="10">
    <location>
        <begin position="183"/>
        <end position="204"/>
    </location>
</feature>
<feature type="transmembrane region" description="Helical" evidence="10">
    <location>
        <begin position="393"/>
        <end position="417"/>
    </location>
</feature>
<keyword evidence="13" id="KW-1185">Reference proteome</keyword>
<feature type="transmembrane region" description="Helical" evidence="10">
    <location>
        <begin position="109"/>
        <end position="131"/>
    </location>
</feature>
<evidence type="ECO:0000256" key="8">
    <source>
        <dbReference type="ARBA" id="ARBA00023136"/>
    </source>
</evidence>
<feature type="transmembrane region" description="Helical" evidence="10">
    <location>
        <begin position="312"/>
        <end position="337"/>
    </location>
</feature>
<evidence type="ECO:0000256" key="10">
    <source>
        <dbReference type="RuleBase" id="RU366002"/>
    </source>
</evidence>
<evidence type="ECO:0000259" key="11">
    <source>
        <dbReference type="Pfam" id="PF00999"/>
    </source>
</evidence>
<keyword evidence="10" id="KW-0050">Antiport</keyword>
<evidence type="ECO:0000256" key="2">
    <source>
        <dbReference type="ARBA" id="ARBA00022448"/>
    </source>
</evidence>
<evidence type="ECO:0000256" key="6">
    <source>
        <dbReference type="ARBA" id="ARBA00023053"/>
    </source>
</evidence>
<evidence type="ECO:0000256" key="3">
    <source>
        <dbReference type="ARBA" id="ARBA00022475"/>
    </source>
</evidence>
<dbReference type="InterPro" id="IPR018422">
    <property type="entry name" value="Cation/H_exchanger_CPA1"/>
</dbReference>
<keyword evidence="3" id="KW-1003">Cell membrane</keyword>
<keyword evidence="2 10" id="KW-0813">Transport</keyword>
<dbReference type="NCBIfam" id="TIGR00831">
    <property type="entry name" value="a_cpa1"/>
    <property type="match status" value="1"/>
</dbReference>
<dbReference type="Gene3D" id="6.10.140.1330">
    <property type="match status" value="1"/>
</dbReference>
<keyword evidence="10" id="KW-0997">Cell inner membrane</keyword>
<dbReference type="EMBL" id="CP084930">
    <property type="protein sequence ID" value="USI74065.1"/>
    <property type="molecule type" value="Genomic_DNA"/>
</dbReference>
<feature type="transmembrane region" description="Helical" evidence="10">
    <location>
        <begin position="276"/>
        <end position="300"/>
    </location>
</feature>
<protein>
    <submittedName>
        <fullName evidence="12">Na+/H+ antiporter</fullName>
    </submittedName>
</protein>
<keyword evidence="9 10" id="KW-0739">Sodium transport</keyword>
<comment type="function">
    <text evidence="10">Na(+)/H(+) antiporter that extrudes sodium in exchange for external protons.</text>
</comment>
<sequence length="544" mass="58198">MEAFTVALILLVAVAASAAIGRMVPAAIPTPLVQIAVGGAIGLLANIRVELDPELFFLVLLPPLLFLDGWRLPKDSLREDGPIIIELALGLVVFTVIGAGFFIHWMVPALPMAICFALAAVLSPTDPIAVSSIAQRVPVPPRLMHILEGESLFNDASGLVCLRFAIAAAVTGHFSLREAGLDFLWSALAGLALGAGLTIVVIRAKGWLTRHFGEEPGAQILVSLLLPFGAYLLAERAGASGILAAVAAGVAMSFAERNGRAGAETRLRRTSVWDAIQFSANGIVFVLLGEQMPGIAAGAIRAVQSYGGRTGWWLACYVVAITLVLAALRFCWVWASLRLTLLRRRDQRPFRSSDLRLVAATSCAGVRGAITLAGILTLPLTLADGSPLPGRDFVIFLAAGVILLSLLIATVALPLLLKGLVLPPDRDAELAEQHVRAQVYQAALRAIQKAERAHADARDAPLYQEAGARLAEFYARRVAVRGEDRDPAETRQLDRIESELRLAGLRAARREALRLARGREAGSLLVRRIVRELDLLELRYGGGA</sequence>
<evidence type="ECO:0000313" key="12">
    <source>
        <dbReference type="EMBL" id="USI74065.1"/>
    </source>
</evidence>
<evidence type="ECO:0000256" key="1">
    <source>
        <dbReference type="ARBA" id="ARBA00004651"/>
    </source>
</evidence>
<dbReference type="InterPro" id="IPR006153">
    <property type="entry name" value="Cation/H_exchanger_TM"/>
</dbReference>
<name>A0ABY4XAT3_9SPHN</name>
<comment type="similarity">
    <text evidence="10">Belongs to the monovalent cation:proton antiporter 1 (CPA1) transporter (TC 2.A.36) family.</text>
</comment>
<feature type="transmembrane region" description="Helical" evidence="10">
    <location>
        <begin position="357"/>
        <end position="381"/>
    </location>
</feature>
<feature type="transmembrane region" description="Helical" evidence="10">
    <location>
        <begin position="84"/>
        <end position="103"/>
    </location>
</feature>
<evidence type="ECO:0000256" key="5">
    <source>
        <dbReference type="ARBA" id="ARBA00022989"/>
    </source>
</evidence>
<keyword evidence="6 10" id="KW-0915">Sodium</keyword>
<evidence type="ECO:0000313" key="13">
    <source>
        <dbReference type="Proteomes" id="UP001056937"/>
    </source>
</evidence>
<comment type="caution">
    <text evidence="10">Lacks conserved residue(s) required for the propagation of feature annotation.</text>
</comment>
<accession>A0ABY4XAT3</accession>
<dbReference type="Proteomes" id="UP001056937">
    <property type="component" value="Chromosome 1"/>
</dbReference>